<dbReference type="Proteomes" id="UP001432180">
    <property type="component" value="Chromosome"/>
</dbReference>
<gene>
    <name evidence="1" type="ORF">Thiowin_01024</name>
</gene>
<proteinExistence type="predicted"/>
<sequence>MVVKITPPEARWHVCNRGGAQIGAAVGLLRSLAQQVAAHHESGEQLIIQIIAVGDDHDGWIGHGRVAHQLADVEGHQQAFAGALGVPDHADAAVATAVAFHAGQAIGFRVFAKIRAGIRIGQRQRAQGGSDRAQHGMELMVAREDLDRPGIGAPEDGEVAQQGEQTRTLQRALDQHRLLRRAIRGDGLTVGGAPTHEALGIGGQGADARHLAVGEDQRGIGAKQAGDLGLVGLELLVGTVDAGLLAAGAFQLEHHQRQAIDEEHHIGAAVMASLDDGELLHREPIVALRVVEVDQPHAPAAQGAVAVVILDLDAFGDQAMQAAVFLDQRRGDGGDDLALGLGAGVGWEIGVEPINGGLQASQ</sequence>
<organism evidence="1 2">
    <name type="scientific">Thiorhodovibrio winogradskyi</name>
    <dbReference type="NCBI Taxonomy" id="77007"/>
    <lineage>
        <taxon>Bacteria</taxon>
        <taxon>Pseudomonadati</taxon>
        <taxon>Pseudomonadota</taxon>
        <taxon>Gammaproteobacteria</taxon>
        <taxon>Chromatiales</taxon>
        <taxon>Chromatiaceae</taxon>
        <taxon>Thiorhodovibrio</taxon>
    </lineage>
</organism>
<accession>A0ABZ0S6E6</accession>
<protein>
    <submittedName>
        <fullName evidence="1">Uncharacterized protein</fullName>
    </submittedName>
</protein>
<evidence type="ECO:0000313" key="2">
    <source>
        <dbReference type="Proteomes" id="UP001432180"/>
    </source>
</evidence>
<reference evidence="1 2" key="1">
    <citation type="journal article" date="2023" name="Microorganisms">
        <title>Thiorhodovibrio frisius and Trv. litoralis spp. nov., Two Novel Members from a Clade of Fastidious Purple Sulfur Bacteria That Exhibit Unique Red-Shifted Light-Harvesting Capabilities.</title>
        <authorList>
            <person name="Methner A."/>
            <person name="Kuzyk S.B."/>
            <person name="Petersen J."/>
            <person name="Bauer S."/>
            <person name="Brinkmann H."/>
            <person name="Sichau K."/>
            <person name="Wanner G."/>
            <person name="Wolf J."/>
            <person name="Neumann-Schaal M."/>
            <person name="Henke P."/>
            <person name="Tank M."/>
            <person name="Sproer C."/>
            <person name="Bunk B."/>
            <person name="Overmann J."/>
        </authorList>
    </citation>
    <scope>NUCLEOTIDE SEQUENCE [LARGE SCALE GENOMIC DNA]</scope>
    <source>
        <strain evidence="1 2">DSM 6702</strain>
    </source>
</reference>
<evidence type="ECO:0000313" key="1">
    <source>
        <dbReference type="EMBL" id="WPL16087.1"/>
    </source>
</evidence>
<keyword evidence="2" id="KW-1185">Reference proteome</keyword>
<dbReference type="EMBL" id="CP121472">
    <property type="protein sequence ID" value="WPL16087.1"/>
    <property type="molecule type" value="Genomic_DNA"/>
</dbReference>
<name>A0ABZ0S6E6_9GAMM</name>